<dbReference type="CDD" id="cd03756">
    <property type="entry name" value="proteasome_alpha_archeal"/>
    <property type="match status" value="1"/>
</dbReference>
<dbReference type="InterPro" id="IPR000426">
    <property type="entry name" value="Proteasome_asu_N"/>
</dbReference>
<comment type="similarity">
    <text evidence="4 5 6">Belongs to the peptidase T1A family.</text>
</comment>
<evidence type="ECO:0000256" key="5">
    <source>
        <dbReference type="PROSITE-ProRule" id="PRU00808"/>
    </source>
</evidence>
<organism evidence="8">
    <name type="scientific">Fervidicoccus fontis</name>
    <dbReference type="NCBI Taxonomy" id="683846"/>
    <lineage>
        <taxon>Archaea</taxon>
        <taxon>Thermoproteota</taxon>
        <taxon>Thermoprotei</taxon>
        <taxon>Fervidicoccales</taxon>
        <taxon>Fervidicoccaceae</taxon>
        <taxon>Fervidicoccus</taxon>
    </lineage>
</organism>
<dbReference type="InterPro" id="IPR001353">
    <property type="entry name" value="Proteasome_sua/b"/>
</dbReference>
<keyword evidence="8" id="KW-0378">Hydrolase</keyword>
<comment type="function">
    <text evidence="4 6">Component of the proteasome core, a large protease complex with broad specificity involved in protein degradation.</text>
</comment>
<feature type="domain" description="Proteasome alpha-type subunits" evidence="7">
    <location>
        <begin position="10"/>
        <end position="32"/>
    </location>
</feature>
<keyword evidence="2 4" id="KW-0963">Cytoplasm</keyword>
<dbReference type="HAMAP" id="MF_00289_A">
    <property type="entry name" value="Proteasome_A_A"/>
    <property type="match status" value="1"/>
</dbReference>
<dbReference type="GO" id="GO:0006511">
    <property type="term" value="P:ubiquitin-dependent protein catabolic process"/>
    <property type="evidence" value="ECO:0007669"/>
    <property type="project" value="InterPro"/>
</dbReference>
<dbReference type="Gene3D" id="3.60.20.10">
    <property type="entry name" value="Glutamine Phosphoribosylpyrophosphate, subunit 1, domain 1"/>
    <property type="match status" value="1"/>
</dbReference>
<comment type="subunit">
    <text evidence="4 6">The 20S proteasome core is composed of 14 alpha and 14 beta subunits that assemble into four stacked heptameric rings, resulting in a barrel-shaped structure. The two inner rings, each composed of seven catalytic beta subunits, are sandwiched by two outer rings, each composed of seven alpha subunits. The catalytic chamber with the active sites is on the inside of the barrel. Has a gated structure, the ends of the cylinder being occluded by the N-termini of the alpha-subunits. Is capped at one or both ends by the proteasome regulatory ATPase, PAN.</text>
</comment>
<dbReference type="InterPro" id="IPR019982">
    <property type="entry name" value="Proteasome_asu_arc"/>
</dbReference>
<name>A0A7J3ZLD5_9CREN</name>
<dbReference type="NCBIfam" id="TIGR03633">
    <property type="entry name" value="arc_protsome_A"/>
    <property type="match status" value="1"/>
</dbReference>
<dbReference type="GO" id="GO:0004298">
    <property type="term" value="F:threonine-type endopeptidase activity"/>
    <property type="evidence" value="ECO:0007669"/>
    <property type="project" value="InterPro"/>
</dbReference>
<sequence>MAFSPMVMGYDRALTIFSPDGKLYQVEYAFQAVRQGWSTLGIKIKNGVVLAAEKALFKELVDIRDLEKVMPIDAHIGVTFAGFGSDGRVLIEYARAIAVRHRLTFGEPIPIELLTKSISDVKQAYTQHGGVRPFGVSLIIAGVDATGPRLFKTDPAGQYFSYKATAIGRGEQRIEELLEKKYREDLSLEEAILLAIEALKSSSSERLAARNIDIAVVPCDTKEYRKLTEQEVEEYFKKLAKGS</sequence>
<dbReference type="InterPro" id="IPR050115">
    <property type="entry name" value="Proteasome_alpha"/>
</dbReference>
<dbReference type="GO" id="GO:0019773">
    <property type="term" value="C:proteasome core complex, alpha-subunit complex"/>
    <property type="evidence" value="ECO:0007669"/>
    <property type="project" value="UniProtKB-UniRule"/>
</dbReference>
<evidence type="ECO:0000256" key="4">
    <source>
        <dbReference type="HAMAP-Rule" id="MF_00289"/>
    </source>
</evidence>
<gene>
    <name evidence="4 8" type="primary">psmA</name>
    <name evidence="8" type="ORF">ENM78_05470</name>
</gene>
<protein>
    <recommendedName>
        <fullName evidence="4 6">Proteasome subunit alpha</fullName>
    </recommendedName>
    <alternativeName>
        <fullName evidence="4">20S proteasome alpha subunit</fullName>
    </alternativeName>
    <alternativeName>
        <fullName evidence="4">Proteasome core protein PsmA</fullName>
    </alternativeName>
</protein>
<accession>A0A7J3ZLD5</accession>
<reference evidence="8" key="1">
    <citation type="journal article" date="2020" name="mSystems">
        <title>Genome- and Community-Level Interaction Insights into Carbon Utilization and Element Cycling Functions of Hydrothermarchaeota in Hydrothermal Sediment.</title>
        <authorList>
            <person name="Zhou Z."/>
            <person name="Liu Y."/>
            <person name="Xu W."/>
            <person name="Pan J."/>
            <person name="Luo Z.H."/>
            <person name="Li M."/>
        </authorList>
    </citation>
    <scope>NUCLEOTIDE SEQUENCE [LARGE SCALE GENOMIC DNA]</scope>
    <source>
        <strain evidence="8">SpSt-1116</strain>
    </source>
</reference>
<dbReference type="Pfam" id="PF00227">
    <property type="entry name" value="Proteasome"/>
    <property type="match status" value="1"/>
</dbReference>
<dbReference type="EMBL" id="DRZC01000076">
    <property type="protein sequence ID" value="HHQ80879.1"/>
    <property type="molecule type" value="Genomic_DNA"/>
</dbReference>
<comment type="activity regulation">
    <text evidence="4">The formation of the proteasomal ATPase PAN-20S proteasome complex, via the docking of the C-termini of PAN into the intersubunit pockets in the alpha-rings, triggers opening of the gate for substrate entry. Interconversion between the open-gate and close-gate conformations leads to a dynamic regulation of the 20S proteasome proteolysis activity.</text>
</comment>
<dbReference type="AlphaFoldDB" id="A0A7J3ZLD5"/>
<proteinExistence type="inferred from homology"/>
<dbReference type="InterPro" id="IPR029055">
    <property type="entry name" value="Ntn_hydrolases_N"/>
</dbReference>
<comment type="caution">
    <text evidence="8">The sequence shown here is derived from an EMBL/GenBank/DDBJ whole genome shotgun (WGS) entry which is preliminary data.</text>
</comment>
<keyword evidence="3 4" id="KW-0647">Proteasome</keyword>
<dbReference type="PROSITE" id="PS51475">
    <property type="entry name" value="PROTEASOME_ALPHA_2"/>
    <property type="match status" value="1"/>
</dbReference>
<dbReference type="NCBIfam" id="NF003075">
    <property type="entry name" value="PRK03996.1"/>
    <property type="match status" value="1"/>
</dbReference>
<evidence type="ECO:0000256" key="1">
    <source>
        <dbReference type="ARBA" id="ARBA00004496"/>
    </source>
</evidence>
<dbReference type="SUPFAM" id="SSF56235">
    <property type="entry name" value="N-terminal nucleophile aminohydrolases (Ntn hydrolases)"/>
    <property type="match status" value="1"/>
</dbReference>
<dbReference type="SMART" id="SM00948">
    <property type="entry name" value="Proteasome_A_N"/>
    <property type="match status" value="1"/>
</dbReference>
<dbReference type="Pfam" id="PF10584">
    <property type="entry name" value="Proteasome_A_N"/>
    <property type="match status" value="1"/>
</dbReference>
<dbReference type="GO" id="GO:0010498">
    <property type="term" value="P:proteasomal protein catabolic process"/>
    <property type="evidence" value="ECO:0007669"/>
    <property type="project" value="UniProtKB-UniRule"/>
</dbReference>
<dbReference type="FunFam" id="3.60.20.10:FF:000004">
    <property type="entry name" value="Proteasome subunit alpha type-4"/>
    <property type="match status" value="1"/>
</dbReference>
<evidence type="ECO:0000256" key="3">
    <source>
        <dbReference type="ARBA" id="ARBA00022942"/>
    </source>
</evidence>
<dbReference type="InterPro" id="IPR023332">
    <property type="entry name" value="Proteasome_alpha-type"/>
</dbReference>
<evidence type="ECO:0000256" key="2">
    <source>
        <dbReference type="ARBA" id="ARBA00022490"/>
    </source>
</evidence>
<evidence type="ECO:0000259" key="7">
    <source>
        <dbReference type="PROSITE" id="PS00388"/>
    </source>
</evidence>
<dbReference type="GO" id="GO:0005737">
    <property type="term" value="C:cytoplasm"/>
    <property type="evidence" value="ECO:0007669"/>
    <property type="project" value="UniProtKB-SubCell"/>
</dbReference>
<dbReference type="PROSITE" id="PS00388">
    <property type="entry name" value="PROTEASOME_ALPHA_1"/>
    <property type="match status" value="1"/>
</dbReference>
<evidence type="ECO:0000256" key="6">
    <source>
        <dbReference type="RuleBase" id="RU000552"/>
    </source>
</evidence>
<comment type="subcellular location">
    <subcellularLocation>
        <location evidence="1 4 6">Cytoplasm</location>
    </subcellularLocation>
</comment>
<evidence type="ECO:0000313" key="8">
    <source>
        <dbReference type="EMBL" id="HHQ80879.1"/>
    </source>
</evidence>
<dbReference type="PANTHER" id="PTHR11599">
    <property type="entry name" value="PROTEASOME SUBUNIT ALPHA/BETA"/>
    <property type="match status" value="1"/>
</dbReference>